<reference evidence="1" key="1">
    <citation type="submission" date="2023-04" db="EMBL/GenBank/DDBJ databases">
        <title>Draft Genome sequencing of Naganishia species isolated from polar environments using Oxford Nanopore Technology.</title>
        <authorList>
            <person name="Leo P."/>
            <person name="Venkateswaran K."/>
        </authorList>
    </citation>
    <scope>NUCLEOTIDE SEQUENCE</scope>
    <source>
        <strain evidence="1">MNA-CCFEE 5262</strain>
    </source>
</reference>
<keyword evidence="2" id="KW-1185">Reference proteome</keyword>
<gene>
    <name evidence="1" type="ORF">QFC20_004327</name>
</gene>
<name>A0ACC2W276_9TREE</name>
<dbReference type="Proteomes" id="UP001230649">
    <property type="component" value="Unassembled WGS sequence"/>
</dbReference>
<evidence type="ECO:0000313" key="1">
    <source>
        <dbReference type="EMBL" id="KAJ9105192.1"/>
    </source>
</evidence>
<accession>A0ACC2W276</accession>
<organism evidence="1 2">
    <name type="scientific">Naganishia adeliensis</name>
    <dbReference type="NCBI Taxonomy" id="92952"/>
    <lineage>
        <taxon>Eukaryota</taxon>
        <taxon>Fungi</taxon>
        <taxon>Dikarya</taxon>
        <taxon>Basidiomycota</taxon>
        <taxon>Agaricomycotina</taxon>
        <taxon>Tremellomycetes</taxon>
        <taxon>Filobasidiales</taxon>
        <taxon>Filobasidiaceae</taxon>
        <taxon>Naganishia</taxon>
    </lineage>
</organism>
<sequence length="664" mass="73169">MSSTVAAGASRTGSRGASTATAIASAVISSAVSMASGSGHGGGSSNSTTSGGNGSSSSSSAQKSAKQKSKEFMQNAMKDMWWLILAVIGLLTLVRVIQMTREYYQRNKRLQALVDNGGKFPEDSPKKAGVAQIPAATITTWQTIGHLTKLPTWLSGLTVNEIIWTSLYIAMTFFVAFYGEMASIKRWGKTTGLVVYAQFPLMFGLVGKNNVIHFLTGIGYEKLNYLHRMAGRTSLIFSWIHTIAMIKAGFRGGFVAANAREAYLQWGWVAVAAVTILTLHSFRPIRNLFYEMFFYGHIVMAALYLAGCWLHWDKEKKWIIAGIAVWAFDRVARLVRVFVLNRLWVFPSRRVAQGLSPTTVDVLDQDTVRVTCYRPDLKWKAGQHAYLMMPSISTLPFEAHPFTFQGTPITEGPDAGKATLLIRVRDGFTKRLLAKAHDSSKTNAYLEGPYGGSVDLRHNDSVVVVVGGSGVTYGLACLYSVLDAAKVQKSAVRKFNFVWMLRSREHYHWIKKDLENHLVNAPAYMDITFNFHVTQYSPHEGTLLEKVATLTRIATHLNNGESSSEGYSSSSPAESINEKERDSDEKFRSDEGKEGLVHWHQGRANLIQVIEQTVQQAQGSVSVNVCGPSTLQNAVRKAVATASSPSKVYNGQASVEFHCENFGW</sequence>
<proteinExistence type="predicted"/>
<dbReference type="EMBL" id="JASBWS010000049">
    <property type="protein sequence ID" value="KAJ9105192.1"/>
    <property type="molecule type" value="Genomic_DNA"/>
</dbReference>
<evidence type="ECO:0000313" key="2">
    <source>
        <dbReference type="Proteomes" id="UP001230649"/>
    </source>
</evidence>
<comment type="caution">
    <text evidence="1">The sequence shown here is derived from an EMBL/GenBank/DDBJ whole genome shotgun (WGS) entry which is preliminary data.</text>
</comment>
<protein>
    <submittedName>
        <fullName evidence="1">Uncharacterized protein</fullName>
    </submittedName>
</protein>